<name>A0A450RYN3_9GAMM</name>
<dbReference type="AlphaFoldDB" id="A0A450RYN3"/>
<dbReference type="InterPro" id="IPR014710">
    <property type="entry name" value="RmlC-like_jellyroll"/>
</dbReference>
<organism evidence="1">
    <name type="scientific">Candidatus Kentrum sp. FW</name>
    <dbReference type="NCBI Taxonomy" id="2126338"/>
    <lineage>
        <taxon>Bacteria</taxon>
        <taxon>Pseudomonadati</taxon>
        <taxon>Pseudomonadota</taxon>
        <taxon>Gammaproteobacteria</taxon>
        <taxon>Candidatus Kentrum</taxon>
    </lineage>
</organism>
<dbReference type="Gene3D" id="2.60.120.10">
    <property type="entry name" value="Jelly Rolls"/>
    <property type="match status" value="1"/>
</dbReference>
<gene>
    <name evidence="1" type="ORF">BECKFW1821A_GA0114235_100639</name>
</gene>
<dbReference type="SUPFAM" id="SSF51182">
    <property type="entry name" value="RmlC-like cupins"/>
    <property type="match status" value="1"/>
</dbReference>
<dbReference type="EMBL" id="CAADEW010000006">
    <property type="protein sequence ID" value="VFJ44300.1"/>
    <property type="molecule type" value="Genomic_DNA"/>
</dbReference>
<proteinExistence type="predicted"/>
<sequence length="104" mass="11029">MPVATGRQGRLPEGSFSLIGEVVAPGFEYRDNAMAEPDGFKALFPGLWDEISPYTTIRPLLVFCARSTFPRSGVGTGSRFFSHHFGCGCAAPGAGRGKTGKVFG</sequence>
<protein>
    <submittedName>
        <fullName evidence="1">Uncharacterized protein</fullName>
    </submittedName>
</protein>
<evidence type="ECO:0000313" key="1">
    <source>
        <dbReference type="EMBL" id="VFJ44300.1"/>
    </source>
</evidence>
<accession>A0A450RYN3</accession>
<dbReference type="InterPro" id="IPR011051">
    <property type="entry name" value="RmlC_Cupin_sf"/>
</dbReference>
<reference evidence="1" key="1">
    <citation type="submission" date="2019-02" db="EMBL/GenBank/DDBJ databases">
        <authorList>
            <person name="Gruber-Vodicka R. H."/>
            <person name="Seah K. B. B."/>
        </authorList>
    </citation>
    <scope>NUCLEOTIDE SEQUENCE</scope>
    <source>
        <strain evidence="1">BECK_BZ15</strain>
    </source>
</reference>